<name>A0A1B2E5Z5_9BACL</name>
<evidence type="ECO:0000259" key="2">
    <source>
        <dbReference type="Pfam" id="PF01408"/>
    </source>
</evidence>
<dbReference type="Pfam" id="PF02894">
    <property type="entry name" value="GFO_IDH_MocA_C"/>
    <property type="match status" value="1"/>
</dbReference>
<dbReference type="PANTHER" id="PTHR43377:SF1">
    <property type="entry name" value="BILIVERDIN REDUCTASE A"/>
    <property type="match status" value="1"/>
</dbReference>
<dbReference type="SUPFAM" id="SSF55347">
    <property type="entry name" value="Glyceraldehyde-3-phosphate dehydrogenase-like, C-terminal domain"/>
    <property type="match status" value="1"/>
</dbReference>
<dbReference type="SUPFAM" id="SSF51735">
    <property type="entry name" value="NAD(P)-binding Rossmann-fold domains"/>
    <property type="match status" value="1"/>
</dbReference>
<dbReference type="InterPro" id="IPR004104">
    <property type="entry name" value="Gfo/Idh/MocA-like_OxRdtase_C"/>
</dbReference>
<feature type="domain" description="Gfo/Idh/MocA-like oxidoreductase N-terminal" evidence="2">
    <location>
        <begin position="2"/>
        <end position="123"/>
    </location>
</feature>
<evidence type="ECO:0000259" key="3">
    <source>
        <dbReference type="Pfam" id="PF02894"/>
    </source>
</evidence>
<dbReference type="EMBL" id="CP016809">
    <property type="protein sequence ID" value="ANY75396.1"/>
    <property type="molecule type" value="Genomic_DNA"/>
</dbReference>
<reference evidence="4" key="1">
    <citation type="submission" date="2016-08" db="EMBL/GenBank/DDBJ databases">
        <title>Complete Genome Seqeunce of Paenibacillus sp. nov. IHBB 9852 from high altitute lake of Indian trans-Himalayas.</title>
        <authorList>
            <person name="Kiran S."/>
            <person name="Swarnkar M.K."/>
            <person name="Rana A."/>
            <person name="Tewari R."/>
            <person name="Gulati A."/>
        </authorList>
    </citation>
    <scope>NUCLEOTIDE SEQUENCE [LARGE SCALE GENOMIC DNA]</scope>
    <source>
        <strain evidence="4">IHBB 9852</strain>
    </source>
</reference>
<dbReference type="Gene3D" id="3.30.360.10">
    <property type="entry name" value="Dihydrodipicolinate Reductase, domain 2"/>
    <property type="match status" value="1"/>
</dbReference>
<dbReference type="InterPro" id="IPR000683">
    <property type="entry name" value="Gfo/Idh/MocA-like_OxRdtase_N"/>
</dbReference>
<dbReference type="Pfam" id="PF01408">
    <property type="entry name" value="GFO_IDH_MocA"/>
    <property type="match status" value="1"/>
</dbReference>
<evidence type="ECO:0000256" key="1">
    <source>
        <dbReference type="ARBA" id="ARBA00010928"/>
    </source>
</evidence>
<dbReference type="InterPro" id="IPR036291">
    <property type="entry name" value="NAD(P)-bd_dom_sf"/>
</dbReference>
<accession>A0A1B2E5Z5</accession>
<feature type="domain" description="Gfo/Idh/MocA-like oxidoreductase C-terminal" evidence="3">
    <location>
        <begin position="135"/>
        <end position="328"/>
    </location>
</feature>
<gene>
    <name evidence="4" type="ORF">BBD41_24035</name>
</gene>
<dbReference type="PANTHER" id="PTHR43377">
    <property type="entry name" value="BILIVERDIN REDUCTASE A"/>
    <property type="match status" value="1"/>
</dbReference>
<dbReference type="GO" id="GO:0000166">
    <property type="term" value="F:nucleotide binding"/>
    <property type="evidence" value="ECO:0007669"/>
    <property type="project" value="InterPro"/>
</dbReference>
<proteinExistence type="inferred from homology"/>
<dbReference type="KEGG" id="pib:BBD41_24035"/>
<protein>
    <submittedName>
        <fullName evidence="4">Dehydrogenase</fullName>
    </submittedName>
</protein>
<evidence type="ECO:0000313" key="4">
    <source>
        <dbReference type="EMBL" id="ANY75396.1"/>
    </source>
</evidence>
<dbReference type="AlphaFoldDB" id="A0A1B2E5Z5"/>
<organism evidence="4">
    <name type="scientific">Paenibacillus ihbetae</name>
    <dbReference type="NCBI Taxonomy" id="1870820"/>
    <lineage>
        <taxon>Bacteria</taxon>
        <taxon>Bacillati</taxon>
        <taxon>Bacillota</taxon>
        <taxon>Bacilli</taxon>
        <taxon>Bacillales</taxon>
        <taxon>Paenibacillaceae</taxon>
        <taxon>Paenibacillus</taxon>
    </lineage>
</organism>
<comment type="similarity">
    <text evidence="1">Belongs to the Gfo/Idh/MocA family.</text>
</comment>
<dbReference type="InterPro" id="IPR051450">
    <property type="entry name" value="Gfo/Idh/MocA_Oxidoreductases"/>
</dbReference>
<dbReference type="RefSeq" id="WP_099479118.1">
    <property type="nucleotide sequence ID" value="NZ_CP016809.1"/>
</dbReference>
<sequence>MIRVLVIGAGTMGRAHASAYAVMPGVKLVGIADIQADKAGGLAAKWSTRAFPSFEEAVQELGLAGIDVIDICLPTPLHKEFVVKSADAGKHVICEKPIARSAEDAAFMIRYCRKKGVRLFVGHVLRFFPEYVKAKALLDQGSIGKPAVIRAGRGGGYPIGWNDWYSDFGASGGVTLDAMIHDFDYLRWCFGEVERVYAKGLHGRHQAQLDYALVTLRFRSGVIAHVEGTWAHEGFSMYFEMAGTTGVIDYDSRTDTPIVYKSRRQSETVPGVIVPESTLAQSPYYRELAHFMSCIQDGSEPLVTAEDALEALRVSLAALSSMSSGQPVLLAPDAGTLVEAHSYRGVIS</sequence>
<dbReference type="Gene3D" id="3.40.50.720">
    <property type="entry name" value="NAD(P)-binding Rossmann-like Domain"/>
    <property type="match status" value="1"/>
</dbReference>